<keyword evidence="5" id="KW-1185">Reference proteome</keyword>
<accession>A0A7R8ZYH8</accession>
<dbReference type="InterPro" id="IPR001007">
    <property type="entry name" value="VWF_dom"/>
</dbReference>
<keyword evidence="2" id="KW-0472">Membrane</keyword>
<feature type="region of interest" description="Disordered" evidence="1">
    <location>
        <begin position="290"/>
        <end position="323"/>
    </location>
</feature>
<dbReference type="InterPro" id="IPR042378">
    <property type="entry name" value="IDD"/>
</dbReference>
<evidence type="ECO:0000256" key="2">
    <source>
        <dbReference type="SAM" id="Phobius"/>
    </source>
</evidence>
<feature type="transmembrane region" description="Helical" evidence="2">
    <location>
        <begin position="123"/>
        <end position="144"/>
    </location>
</feature>
<feature type="compositionally biased region" description="Low complexity" evidence="1">
    <location>
        <begin position="294"/>
        <end position="310"/>
    </location>
</feature>
<dbReference type="GO" id="GO:0016020">
    <property type="term" value="C:membrane"/>
    <property type="evidence" value="ECO:0007669"/>
    <property type="project" value="TreeGrafter"/>
</dbReference>
<protein>
    <recommendedName>
        <fullName evidence="3">VWFC domain-containing protein</fullName>
    </recommendedName>
</protein>
<proteinExistence type="predicted"/>
<evidence type="ECO:0000313" key="4">
    <source>
        <dbReference type="EMBL" id="CAD7241625.1"/>
    </source>
</evidence>
<evidence type="ECO:0000256" key="1">
    <source>
        <dbReference type="SAM" id="MobiDB-lite"/>
    </source>
</evidence>
<dbReference type="OrthoDB" id="6343083at2759"/>
<dbReference type="AlphaFoldDB" id="A0A7R8ZYH8"/>
<name>A0A7R8ZYH8_9CRUS</name>
<dbReference type="EMBL" id="LR899674">
    <property type="protein sequence ID" value="CAD7241625.1"/>
    <property type="molecule type" value="Genomic_DNA"/>
</dbReference>
<keyword evidence="2" id="KW-0812">Transmembrane</keyword>
<evidence type="ECO:0000313" key="5">
    <source>
        <dbReference type="Proteomes" id="UP000677054"/>
    </source>
</evidence>
<evidence type="ECO:0000259" key="3">
    <source>
        <dbReference type="SMART" id="SM00214"/>
    </source>
</evidence>
<reference evidence="4" key="1">
    <citation type="submission" date="2020-11" db="EMBL/GenBank/DDBJ databases">
        <authorList>
            <person name="Tran Van P."/>
        </authorList>
    </citation>
    <scope>NUCLEOTIDE SEQUENCE</scope>
</reference>
<dbReference type="Proteomes" id="UP000677054">
    <property type="component" value="Unassembled WGS sequence"/>
</dbReference>
<dbReference type="PANTHER" id="PTHR15256:SF6">
    <property type="entry name" value="INTEGRAL MEMBRANE PROTEIN DGCR2_IDD"/>
    <property type="match status" value="1"/>
</dbReference>
<dbReference type="PANTHER" id="PTHR15256">
    <property type="entry name" value="INTEGRAL MEMBRANE PROTEIN DGCR2/IDD"/>
    <property type="match status" value="1"/>
</dbReference>
<keyword evidence="2" id="KW-1133">Transmembrane helix</keyword>
<dbReference type="EMBL" id="CAJPEV010000157">
    <property type="protein sequence ID" value="CAG0881540.1"/>
    <property type="molecule type" value="Genomic_DNA"/>
</dbReference>
<gene>
    <name evidence="4" type="ORF">DSTB1V02_LOCUS1611</name>
</gene>
<sequence>MEAIARVYRYSMGLNTTMGRKSKGFPAETGEEISNGGQMCLDINGKNISSGLNYVPGPDACTVCRCEDGSPEWCQAVLCSPPQDCKSFRIGSSCCEFVCVDNAVTIPTAENGSDSALDLSLRLVASAVSIVFSLALVFFLFHRLRHRRQRNMMQQFLGPHNGSLTMEMLAFSSNRRFPPEFSSGGAEFIYREPPPSYFWKPTDSPPPYNEVVKIGTIEIPGATAGESCDCVHTNEPPCLSIGRLRNQDLHTSPGDALQLPGIRGQFSGELQGSVLADFNMRLSLDLSDTSTITGNSGSPHPSPVGSSLSSEDTRSHRSQSHPV</sequence>
<organism evidence="4">
    <name type="scientific">Darwinula stevensoni</name>
    <dbReference type="NCBI Taxonomy" id="69355"/>
    <lineage>
        <taxon>Eukaryota</taxon>
        <taxon>Metazoa</taxon>
        <taxon>Ecdysozoa</taxon>
        <taxon>Arthropoda</taxon>
        <taxon>Crustacea</taxon>
        <taxon>Oligostraca</taxon>
        <taxon>Ostracoda</taxon>
        <taxon>Podocopa</taxon>
        <taxon>Podocopida</taxon>
        <taxon>Darwinulocopina</taxon>
        <taxon>Darwinuloidea</taxon>
        <taxon>Darwinulidae</taxon>
        <taxon>Darwinula</taxon>
    </lineage>
</organism>
<dbReference type="SMART" id="SM00214">
    <property type="entry name" value="VWC"/>
    <property type="match status" value="1"/>
</dbReference>
<feature type="domain" description="VWFC" evidence="3">
    <location>
        <begin position="40"/>
        <end position="99"/>
    </location>
</feature>